<evidence type="ECO:0000256" key="8">
    <source>
        <dbReference type="ARBA" id="ARBA00022824"/>
    </source>
</evidence>
<comment type="caution">
    <text evidence="13">The sequence shown here is derived from an EMBL/GenBank/DDBJ whole genome shotgun (WGS) entry which is preliminary data.</text>
</comment>
<dbReference type="EMBL" id="MRZV01000248">
    <property type="protein sequence ID" value="PIK54442.1"/>
    <property type="molecule type" value="Genomic_DNA"/>
</dbReference>
<evidence type="ECO:0000256" key="4">
    <source>
        <dbReference type="ARBA" id="ARBA00008856"/>
    </source>
</evidence>
<keyword evidence="9" id="KW-0333">Golgi apparatus</keyword>
<dbReference type="STRING" id="307972.A0A2G8L2H9"/>
<evidence type="ECO:0000313" key="13">
    <source>
        <dbReference type="EMBL" id="PIK54442.1"/>
    </source>
</evidence>
<feature type="compositionally biased region" description="Basic and acidic residues" evidence="10">
    <location>
        <begin position="535"/>
        <end position="550"/>
    </location>
</feature>
<keyword evidence="7" id="KW-0963">Cytoplasm</keyword>
<evidence type="ECO:0000256" key="2">
    <source>
        <dbReference type="ARBA" id="ARBA00004240"/>
    </source>
</evidence>
<dbReference type="GO" id="GO:0005096">
    <property type="term" value="F:GTPase activator activity"/>
    <property type="evidence" value="ECO:0007669"/>
    <property type="project" value="UniProtKB-KW"/>
</dbReference>
<dbReference type="GO" id="GO:0005783">
    <property type="term" value="C:endoplasmic reticulum"/>
    <property type="evidence" value="ECO:0007669"/>
    <property type="project" value="UniProtKB-SubCell"/>
</dbReference>
<sequence>MADDVEESEVFEITDFTAASEWERFVARLEQVIHDWKLTSVPRARPLQKGDLTNAQWSERSQEVNFANVRFLISEHRLKHGVEEKLTLEQEENEEKADTLPQALEDMMSSENDFPPRAHCLCRWYGLRHFVVLIPAANSDAVLSESKCNLLLSSLTIAVNNTSCSVPIFAQIQQKWRRMYTGICEIPRLRTNFDMVHLNDTHQYNHLEGLLNVFKSKIASQVSDRGTVTVAVRFTYVLNDWTQYSWPLQFPDPIGTLYLSATWPSLTEDMVVDNDVYSDLEALQAPLWSVGSTCSNMQGLLGDYLISLLKLCHNTDTLDQLLGKMAFEEEDEEQTEQITHALQKLTDPGRVQFPGISSVVHSARSKIRSRQRPVDPPFSSDLLNDVLQYLFPDASVLPESSSSDLLRQQSLDSQPERYRHFKAAPRDCLTYKLTVAMCVLNSAHGGLKAVAYLWHEFVLEMRYRWENKYKLPGISGTAPNMACCLVHQKLQMLNCCIARKKAREERQSLKEADRNISTTSFASAEDADTISNVQPDRKGAGKEGEPRGSESEDEFYECEMENEADPEDDAAIQESEEISKPEGRLKVCGELKLLNSDEDLYIPVTQDPAPMTEDMLEEHAEVLAKLGTTSEGAELRAKMQSACLLSDMGAFKAANPGCSLEDFVRWYSPRDWVKGEEEEKEEKEDETTDGRKPSQGHLSPRMQLPGNMWMEVWSQSKPMPAHRQKRLFDDTKEAEKVLHFLAALKPSEVITNLLPVLIQAALERLEEAGGESIPSLQPHFGQLVNTASRLTRTPVQDVKKYEEIVRQISMAELLIAKHQSLMAKFLPNGCNGETEQVKDMEEFVCDLQNQPEVPVKDGPRGHIGGTIHKLFVSAQRAANMVEEFEKLEEDTSETVSSIPDFPAAAGREFILRTTVSRPAPYSRPSPQRMFCVLMDNELRLAGAFSQDTSFQ</sequence>
<feature type="compositionally biased region" description="Acidic residues" evidence="10">
    <location>
        <begin position="678"/>
        <end position="687"/>
    </location>
</feature>
<dbReference type="InterPro" id="IPR045698">
    <property type="entry name" value="Rab3GAP1_C"/>
</dbReference>
<accession>A0A2G8L2H9</accession>
<dbReference type="InterPro" id="IPR045700">
    <property type="entry name" value="Rab3GAP1"/>
</dbReference>
<evidence type="ECO:0000313" key="14">
    <source>
        <dbReference type="Proteomes" id="UP000230750"/>
    </source>
</evidence>
<feature type="region of interest" description="Disordered" evidence="10">
    <location>
        <begin position="508"/>
        <end position="579"/>
    </location>
</feature>
<evidence type="ECO:0000256" key="5">
    <source>
        <dbReference type="ARBA" id="ARBA00015817"/>
    </source>
</evidence>
<dbReference type="PANTHER" id="PTHR21422:SF9">
    <property type="entry name" value="RAB3 GTPASE-ACTIVATING PROTEIN CATALYTIC SUBUNIT"/>
    <property type="match status" value="1"/>
</dbReference>
<dbReference type="InterPro" id="IPR026147">
    <property type="entry name" value="Rab3GAP1_conserved"/>
</dbReference>
<name>A0A2G8L2H9_STIJA</name>
<dbReference type="GO" id="GO:0005794">
    <property type="term" value="C:Golgi apparatus"/>
    <property type="evidence" value="ECO:0007669"/>
    <property type="project" value="UniProtKB-SubCell"/>
</dbReference>
<evidence type="ECO:0000259" key="12">
    <source>
        <dbReference type="Pfam" id="PF19533"/>
    </source>
</evidence>
<feature type="region of interest" description="Disordered" evidence="10">
    <location>
        <begin position="674"/>
        <end position="702"/>
    </location>
</feature>
<reference evidence="13 14" key="1">
    <citation type="journal article" date="2017" name="PLoS Biol.">
        <title>The sea cucumber genome provides insights into morphological evolution and visceral regeneration.</title>
        <authorList>
            <person name="Zhang X."/>
            <person name="Sun L."/>
            <person name="Yuan J."/>
            <person name="Sun Y."/>
            <person name="Gao Y."/>
            <person name="Zhang L."/>
            <person name="Li S."/>
            <person name="Dai H."/>
            <person name="Hamel J.F."/>
            <person name="Liu C."/>
            <person name="Yu Y."/>
            <person name="Liu S."/>
            <person name="Lin W."/>
            <person name="Guo K."/>
            <person name="Jin S."/>
            <person name="Xu P."/>
            <person name="Storey K.B."/>
            <person name="Huan P."/>
            <person name="Zhang T."/>
            <person name="Zhou Y."/>
            <person name="Zhang J."/>
            <person name="Lin C."/>
            <person name="Li X."/>
            <person name="Xing L."/>
            <person name="Huo D."/>
            <person name="Sun M."/>
            <person name="Wang L."/>
            <person name="Mercier A."/>
            <person name="Li F."/>
            <person name="Yang H."/>
            <person name="Xiang J."/>
        </authorList>
    </citation>
    <scope>NUCLEOTIDE SEQUENCE [LARGE SCALE GENOMIC DNA]</scope>
    <source>
        <strain evidence="13">Shaxun</strain>
        <tissue evidence="13">Muscle</tissue>
    </source>
</reference>
<feature type="domain" description="Rab3GAP catalytic subunit C-terminal" evidence="12">
    <location>
        <begin position="753"/>
        <end position="950"/>
    </location>
</feature>
<dbReference type="PANTHER" id="PTHR21422">
    <property type="entry name" value="RAB3 GTPASE-ACTIVATING PROTEIN CATALYTIC SUBUNIT"/>
    <property type="match status" value="1"/>
</dbReference>
<dbReference type="Pfam" id="PF13890">
    <property type="entry name" value="Rab3-GTPase_cat"/>
    <property type="match status" value="1"/>
</dbReference>
<dbReference type="OrthoDB" id="17346at2759"/>
<evidence type="ECO:0000256" key="10">
    <source>
        <dbReference type="SAM" id="MobiDB-lite"/>
    </source>
</evidence>
<feature type="compositionally biased region" description="Acidic residues" evidence="10">
    <location>
        <begin position="551"/>
        <end position="576"/>
    </location>
</feature>
<dbReference type="Pfam" id="PF19533">
    <property type="entry name" value="Rab3-GAP_cat_C"/>
    <property type="match status" value="1"/>
</dbReference>
<evidence type="ECO:0000256" key="1">
    <source>
        <dbReference type="ARBA" id="ARBA00004222"/>
    </source>
</evidence>
<keyword evidence="6" id="KW-0343">GTPase activation</keyword>
<comment type="subcellular location">
    <subcellularLocation>
        <location evidence="3">Cytoplasm</location>
    </subcellularLocation>
    <subcellularLocation>
        <location evidence="2">Endoplasmic reticulum</location>
    </subcellularLocation>
    <subcellularLocation>
        <location evidence="1">Golgi apparatus</location>
        <location evidence="1">cis-Golgi network</location>
    </subcellularLocation>
</comment>
<dbReference type="Proteomes" id="UP000230750">
    <property type="component" value="Unassembled WGS sequence"/>
</dbReference>
<organism evidence="13 14">
    <name type="scientific">Stichopus japonicus</name>
    <name type="common">Sea cucumber</name>
    <dbReference type="NCBI Taxonomy" id="307972"/>
    <lineage>
        <taxon>Eukaryota</taxon>
        <taxon>Metazoa</taxon>
        <taxon>Echinodermata</taxon>
        <taxon>Eleutherozoa</taxon>
        <taxon>Echinozoa</taxon>
        <taxon>Holothuroidea</taxon>
        <taxon>Aspidochirotacea</taxon>
        <taxon>Aspidochirotida</taxon>
        <taxon>Stichopodidae</taxon>
        <taxon>Apostichopus</taxon>
    </lineage>
</organism>
<feature type="domain" description="Rab3GAP catalytic subunit conserved" evidence="11">
    <location>
        <begin position="579"/>
        <end position="741"/>
    </location>
</feature>
<gene>
    <name evidence="13" type="ORF">BSL78_08655</name>
</gene>
<evidence type="ECO:0000256" key="3">
    <source>
        <dbReference type="ARBA" id="ARBA00004496"/>
    </source>
</evidence>
<comment type="similarity">
    <text evidence="4">Belongs to the Rab3-GAP catalytic subunit family.</text>
</comment>
<evidence type="ECO:0000256" key="9">
    <source>
        <dbReference type="ARBA" id="ARBA00023034"/>
    </source>
</evidence>
<evidence type="ECO:0000256" key="6">
    <source>
        <dbReference type="ARBA" id="ARBA00022468"/>
    </source>
</evidence>
<evidence type="ECO:0000259" key="11">
    <source>
        <dbReference type="Pfam" id="PF13890"/>
    </source>
</evidence>
<protein>
    <recommendedName>
        <fullName evidence="5">Rab3 GTPase-activating protein catalytic subunit</fullName>
    </recommendedName>
</protein>
<dbReference type="AlphaFoldDB" id="A0A2G8L2H9"/>
<evidence type="ECO:0000256" key="7">
    <source>
        <dbReference type="ARBA" id="ARBA00022490"/>
    </source>
</evidence>
<keyword evidence="8" id="KW-0256">Endoplasmic reticulum</keyword>
<proteinExistence type="inferred from homology"/>
<keyword evidence="14" id="KW-1185">Reference proteome</keyword>